<evidence type="ECO:0000313" key="1">
    <source>
        <dbReference type="EMBL" id="KGO56613.1"/>
    </source>
</evidence>
<gene>
    <name evidence="1" type="ORF">PEX2_075660</name>
</gene>
<dbReference type="OrthoDB" id="3478523at2759"/>
<dbReference type="EMBL" id="JQFZ01000161">
    <property type="protein sequence ID" value="KGO56613.1"/>
    <property type="molecule type" value="Genomic_DNA"/>
</dbReference>
<dbReference type="VEuPathDB" id="FungiDB:PEXP_109400"/>
<evidence type="ECO:0000313" key="2">
    <source>
        <dbReference type="Proteomes" id="UP000030143"/>
    </source>
</evidence>
<reference evidence="1 2" key="1">
    <citation type="journal article" date="2015" name="Mol. Plant Microbe Interact.">
        <title>Genome, transcriptome, and functional analyses of Penicillium expansum provide new insights into secondary metabolism and pathogenicity.</title>
        <authorList>
            <person name="Ballester A.R."/>
            <person name="Marcet-Houben M."/>
            <person name="Levin E."/>
            <person name="Sela N."/>
            <person name="Selma-Lazaro C."/>
            <person name="Carmona L."/>
            <person name="Wisniewski M."/>
            <person name="Droby S."/>
            <person name="Gonzalez-Candelas L."/>
            <person name="Gabaldon T."/>
        </authorList>
    </citation>
    <scope>NUCLEOTIDE SEQUENCE [LARGE SCALE GENOMIC DNA]</scope>
    <source>
        <strain evidence="1 2">MD-8</strain>
    </source>
</reference>
<protein>
    <submittedName>
        <fullName evidence="1">Uncharacterized protein</fullName>
    </submittedName>
</protein>
<keyword evidence="2" id="KW-1185">Reference proteome</keyword>
<dbReference type="AlphaFoldDB" id="A0A0A2JPR3"/>
<dbReference type="GeneID" id="27680256"/>
<accession>A0A0A2JPR3</accession>
<dbReference type="PhylomeDB" id="A0A0A2JPR3"/>
<proteinExistence type="predicted"/>
<organism evidence="1 2">
    <name type="scientific">Penicillium expansum</name>
    <name type="common">Blue mold rot fungus</name>
    <dbReference type="NCBI Taxonomy" id="27334"/>
    <lineage>
        <taxon>Eukaryota</taxon>
        <taxon>Fungi</taxon>
        <taxon>Dikarya</taxon>
        <taxon>Ascomycota</taxon>
        <taxon>Pezizomycotina</taxon>
        <taxon>Eurotiomycetes</taxon>
        <taxon>Eurotiomycetidae</taxon>
        <taxon>Eurotiales</taxon>
        <taxon>Aspergillaceae</taxon>
        <taxon>Penicillium</taxon>
    </lineage>
</organism>
<sequence>MPTELAHQIIDDLRVWDVLKLLCYDNDQVDACIMSHPVCRNMFGADLETLAKSKFAAHLYRDIFMAVGKSFVQEPWRGTNYLGTNIHCLVPEKHGEILNYMNERIHDELNIHWCKLDLTRFGAPAYSNEFGDIHPKNSYSFEEHKKWWHEIQKAKATLFHLRASELRWTADMLEANSDILKRTLDPAQEIRPNTVHIVSRLRYGADAIMRSPNEKFVLSEHFIYDFLGIIPFDSALDRLLYMMQKHGLTEGDRVVVSNTIILPGGTSHPSSIVKSVQVIVDGMPKFYISPPETPEQRANITWRNAANEDGDLLRTANTPWSEPFGANERVSLKGPFFTAFKYGDSKGYLRPKPLYWDPHNQMEKEWLGSFVEVYRYLKNLDV</sequence>
<comment type="caution">
    <text evidence="1">The sequence shown here is derived from an EMBL/GenBank/DDBJ whole genome shotgun (WGS) entry which is preliminary data.</text>
</comment>
<name>A0A0A2JPR3_PENEN</name>
<dbReference type="RefSeq" id="XP_016598319.1">
    <property type="nucleotide sequence ID" value="XM_016744836.1"/>
</dbReference>
<dbReference type="HOGENOM" id="CLU_723816_0_0_1"/>
<dbReference type="Proteomes" id="UP000030143">
    <property type="component" value="Unassembled WGS sequence"/>
</dbReference>